<evidence type="ECO:0000313" key="1">
    <source>
        <dbReference type="EMBL" id="KAF4630567.1"/>
    </source>
</evidence>
<dbReference type="PANTHER" id="PTHR40619">
    <property type="entry name" value="FUNGAL STAND N-TERMINAL GOODBYE DOMAIN-CONTAINING PROTEIN"/>
    <property type="match status" value="1"/>
</dbReference>
<organism evidence="1 2">
    <name type="scientific">Cudoniella acicularis</name>
    <dbReference type="NCBI Taxonomy" id="354080"/>
    <lineage>
        <taxon>Eukaryota</taxon>
        <taxon>Fungi</taxon>
        <taxon>Dikarya</taxon>
        <taxon>Ascomycota</taxon>
        <taxon>Pezizomycotina</taxon>
        <taxon>Leotiomycetes</taxon>
        <taxon>Helotiales</taxon>
        <taxon>Tricladiaceae</taxon>
        <taxon>Cudoniella</taxon>
    </lineage>
</organism>
<gene>
    <name evidence="1" type="ORF">G7Y89_g7571</name>
</gene>
<evidence type="ECO:0000313" key="2">
    <source>
        <dbReference type="Proteomes" id="UP000566819"/>
    </source>
</evidence>
<dbReference type="AlphaFoldDB" id="A0A8H4W1U4"/>
<dbReference type="PANTHER" id="PTHR40619:SF3">
    <property type="entry name" value="FUNGAL STAND N-TERMINAL GOODBYE DOMAIN-CONTAINING PROTEIN"/>
    <property type="match status" value="1"/>
</dbReference>
<comment type="caution">
    <text evidence="1">The sequence shown here is derived from an EMBL/GenBank/DDBJ whole genome shotgun (WGS) entry which is preliminary data.</text>
</comment>
<dbReference type="OrthoDB" id="5419927at2759"/>
<accession>A0A8H4W1U4</accession>
<dbReference type="Proteomes" id="UP000566819">
    <property type="component" value="Unassembled WGS sequence"/>
</dbReference>
<sequence length="653" mass="74046">MDIEPSQGAMVPRRAKTMPIRQPLLVTLPVEFLEKNTDLVPDDMEYDIALKRYKYREKGNDNAHVNASHLVAQQEKTKNAIKAYEARTKEEFKSRWEVDTNGSWDWNTVIKDVENAKTTYNQLAERNKDDSKLQNCAKVIRKCFRKFCDYSPSVKAWLVLVPSGDYGAIVCGALGLIFKAAAKLKEVREDLLSFVGKIPKTIAMIDSYGKIYENEAELHQRILEFHISMLVALEHALSYFNERTPSKLLKAMGKQDEYGKKLQSKFEAFYSTVESLKEESTLCLHQAVKDGKDEIHKLRLESMESKSEIKREIKSEVSRLGDTMTENLVNRFKEILEANPKLSRLEILPKKSKITELDTDSSDRELAFAPRRCIKPRAAAPQVVELEDLIEQIGDNYLAFTETSISEALAIVHRLDFQEQDRTEEITGSTALHQLLASENSDILLIQGHAPTAEPLSATSLAAASLIFSLQKLQIPVLHFFCGQHKMPSANDEFLGPYGLMKALLQQFLAIYPWDELPFLDHSAPKHALRDIQHMGKLFRKLASNSLPETMTFIIIEGVNFFENSTWEIETREAIHQLMALVDNANSCVKLLFLCPTRSMYLPAILKEAELRGDNWSGVVDVPEHLLQGRRQGVRPQVLEKALSDSLILGVDP</sequence>
<name>A0A8H4W1U4_9HELO</name>
<proteinExistence type="predicted"/>
<dbReference type="EMBL" id="JAAMPI010000537">
    <property type="protein sequence ID" value="KAF4630567.1"/>
    <property type="molecule type" value="Genomic_DNA"/>
</dbReference>
<protein>
    <submittedName>
        <fullName evidence="1">Uncharacterized protein</fullName>
    </submittedName>
</protein>
<reference evidence="1 2" key="1">
    <citation type="submission" date="2020-03" db="EMBL/GenBank/DDBJ databases">
        <title>Draft Genome Sequence of Cudoniella acicularis.</title>
        <authorList>
            <person name="Buettner E."/>
            <person name="Kellner H."/>
        </authorList>
    </citation>
    <scope>NUCLEOTIDE SEQUENCE [LARGE SCALE GENOMIC DNA]</scope>
    <source>
        <strain evidence="1 2">DSM 108380</strain>
    </source>
</reference>
<keyword evidence="2" id="KW-1185">Reference proteome</keyword>